<keyword evidence="1" id="KW-0233">DNA recombination</keyword>
<dbReference type="STRING" id="946677.SAMN05444484_1211"/>
<gene>
    <name evidence="3" type="ORF">SAMN05444484_1211</name>
</gene>
<keyword evidence="4" id="KW-1185">Reference proteome</keyword>
<evidence type="ECO:0000313" key="3">
    <source>
        <dbReference type="EMBL" id="SHM98598.1"/>
    </source>
</evidence>
<dbReference type="GO" id="GO:0015074">
    <property type="term" value="P:DNA integration"/>
    <property type="evidence" value="ECO:0007669"/>
    <property type="project" value="InterPro"/>
</dbReference>
<dbReference type="PANTHER" id="PTHR30349">
    <property type="entry name" value="PHAGE INTEGRASE-RELATED"/>
    <property type="match status" value="1"/>
</dbReference>
<dbReference type="RefSeq" id="WP_068845597.1">
    <property type="nucleotide sequence ID" value="NZ_FRBT01000021.1"/>
</dbReference>
<dbReference type="GO" id="GO:0003677">
    <property type="term" value="F:DNA binding"/>
    <property type="evidence" value="ECO:0007669"/>
    <property type="project" value="InterPro"/>
</dbReference>
<organism evidence="3 4">
    <name type="scientific">Flavobacterium chilense</name>
    <dbReference type="NCBI Taxonomy" id="946677"/>
    <lineage>
        <taxon>Bacteria</taxon>
        <taxon>Pseudomonadati</taxon>
        <taxon>Bacteroidota</taxon>
        <taxon>Flavobacteriia</taxon>
        <taxon>Flavobacteriales</taxon>
        <taxon>Flavobacteriaceae</taxon>
        <taxon>Flavobacterium</taxon>
    </lineage>
</organism>
<dbReference type="InterPro" id="IPR011010">
    <property type="entry name" value="DNA_brk_join_enz"/>
</dbReference>
<dbReference type="OrthoDB" id="9788852at2"/>
<dbReference type="GO" id="GO:0006310">
    <property type="term" value="P:DNA recombination"/>
    <property type="evidence" value="ECO:0007669"/>
    <property type="project" value="UniProtKB-KW"/>
</dbReference>
<dbReference type="InterPro" id="IPR013762">
    <property type="entry name" value="Integrase-like_cat_sf"/>
</dbReference>
<sequence length="191" mass="22531">MALKGQKTTSDFLEWDKMQTIVLKLERDNDLKFALLIATGSYIGLRISDLLQLRWNQVLNEEHFTITEKKTKKIRKVTINPELQIILKRLFIQLEAKETDLMFVNRFGDKPFSIQYVNSKLKDIFTKYNVKGQYSSHFMRKTLGRRVWEVNKYSDQALLLLSQMFNHTSVSTTKIYLGIREQEISNLYLSI</sequence>
<protein>
    <submittedName>
        <fullName evidence="3">Phage integrase family protein</fullName>
    </submittedName>
</protein>
<dbReference type="SUPFAM" id="SSF56349">
    <property type="entry name" value="DNA breaking-rejoining enzymes"/>
    <property type="match status" value="1"/>
</dbReference>
<proteinExistence type="predicted"/>
<dbReference type="Gene3D" id="1.10.443.10">
    <property type="entry name" value="Intergrase catalytic core"/>
    <property type="match status" value="1"/>
</dbReference>
<dbReference type="AlphaFoldDB" id="A0A1M7N4T7"/>
<dbReference type="PANTHER" id="PTHR30349:SF82">
    <property type="entry name" value="INTEGRASE_RECOMBINASE YOEC-RELATED"/>
    <property type="match status" value="1"/>
</dbReference>
<feature type="domain" description="Tyr recombinase" evidence="2">
    <location>
        <begin position="8"/>
        <end position="189"/>
    </location>
</feature>
<evidence type="ECO:0000259" key="2">
    <source>
        <dbReference type="PROSITE" id="PS51898"/>
    </source>
</evidence>
<dbReference type="EMBL" id="FRBT01000021">
    <property type="protein sequence ID" value="SHM98598.1"/>
    <property type="molecule type" value="Genomic_DNA"/>
</dbReference>
<evidence type="ECO:0000256" key="1">
    <source>
        <dbReference type="ARBA" id="ARBA00023172"/>
    </source>
</evidence>
<dbReference type="Pfam" id="PF00589">
    <property type="entry name" value="Phage_integrase"/>
    <property type="match status" value="1"/>
</dbReference>
<name>A0A1M7N4T7_9FLAO</name>
<accession>A0A1M7N4T7</accession>
<dbReference type="InterPro" id="IPR002104">
    <property type="entry name" value="Integrase_catalytic"/>
</dbReference>
<dbReference type="PROSITE" id="PS51898">
    <property type="entry name" value="TYR_RECOMBINASE"/>
    <property type="match status" value="1"/>
</dbReference>
<dbReference type="Proteomes" id="UP000184028">
    <property type="component" value="Unassembled WGS sequence"/>
</dbReference>
<reference evidence="4" key="1">
    <citation type="submission" date="2016-11" db="EMBL/GenBank/DDBJ databases">
        <authorList>
            <person name="Varghese N."/>
            <person name="Submissions S."/>
        </authorList>
    </citation>
    <scope>NUCLEOTIDE SEQUENCE [LARGE SCALE GENOMIC DNA]</scope>
    <source>
        <strain evidence="4">DSM 24724</strain>
    </source>
</reference>
<dbReference type="InterPro" id="IPR050090">
    <property type="entry name" value="Tyrosine_recombinase_XerCD"/>
</dbReference>
<evidence type="ECO:0000313" key="4">
    <source>
        <dbReference type="Proteomes" id="UP000184028"/>
    </source>
</evidence>